<name>A0A1M5J725_9FIRM</name>
<protein>
    <submittedName>
        <fullName evidence="2">Energy-coupling factor transport system substrate-specific component</fullName>
    </submittedName>
</protein>
<dbReference type="STRING" id="1121321.SAMN04488530_10118"/>
<dbReference type="Gene3D" id="1.10.1760.20">
    <property type="match status" value="1"/>
</dbReference>
<feature type="transmembrane region" description="Helical" evidence="1">
    <location>
        <begin position="67"/>
        <end position="90"/>
    </location>
</feature>
<feature type="transmembrane region" description="Helical" evidence="1">
    <location>
        <begin position="7"/>
        <end position="32"/>
    </location>
</feature>
<evidence type="ECO:0000313" key="2">
    <source>
        <dbReference type="EMBL" id="SHG36301.1"/>
    </source>
</evidence>
<feature type="transmembrane region" description="Helical" evidence="1">
    <location>
        <begin position="110"/>
        <end position="137"/>
    </location>
</feature>
<gene>
    <name evidence="2" type="ORF">SAMN04488530_10118</name>
</gene>
<dbReference type="NCBIfam" id="NF045596">
    <property type="entry name" value="ECF_S_CD3073"/>
    <property type="match status" value="1"/>
</dbReference>
<reference evidence="3" key="1">
    <citation type="submission" date="2016-11" db="EMBL/GenBank/DDBJ databases">
        <authorList>
            <person name="Varghese N."/>
            <person name="Submissions S."/>
        </authorList>
    </citation>
    <scope>NUCLEOTIDE SEQUENCE [LARGE SCALE GENOMIC DNA]</scope>
    <source>
        <strain evidence="3">DSM 2635</strain>
    </source>
</reference>
<dbReference type="EMBL" id="FQWX01000001">
    <property type="protein sequence ID" value="SHG36301.1"/>
    <property type="molecule type" value="Genomic_DNA"/>
</dbReference>
<sequence>MDTVGTILGAVILGPLYGALVGGCTNLVLGIISGPTNIPFALVSIAIGLVVGLIAKKRKFSYKEAIITGLILAVLCPLIGTPISVLVFGGLSGSGADFLVGFLMKSGKDIFTAAFIPRILTNIVDKVISCLIVVFFIDRMPKSFINDAKKSLV</sequence>
<accession>A0A1M5J725</accession>
<keyword evidence="1" id="KW-0472">Membrane</keyword>
<feature type="transmembrane region" description="Helical" evidence="1">
    <location>
        <begin position="38"/>
        <end position="55"/>
    </location>
</feature>
<organism evidence="2 3">
    <name type="scientific">Asaccharospora irregularis DSM 2635</name>
    <dbReference type="NCBI Taxonomy" id="1121321"/>
    <lineage>
        <taxon>Bacteria</taxon>
        <taxon>Bacillati</taxon>
        <taxon>Bacillota</taxon>
        <taxon>Clostridia</taxon>
        <taxon>Peptostreptococcales</taxon>
        <taxon>Peptostreptococcaceae</taxon>
        <taxon>Asaccharospora</taxon>
    </lineage>
</organism>
<evidence type="ECO:0000256" key="1">
    <source>
        <dbReference type="SAM" id="Phobius"/>
    </source>
</evidence>
<dbReference type="GO" id="GO:0022857">
    <property type="term" value="F:transmembrane transporter activity"/>
    <property type="evidence" value="ECO:0007669"/>
    <property type="project" value="InterPro"/>
</dbReference>
<dbReference type="InterPro" id="IPR024529">
    <property type="entry name" value="ECF_trnsprt_substrate-spec"/>
</dbReference>
<dbReference type="Pfam" id="PF12822">
    <property type="entry name" value="ECF_trnsprt"/>
    <property type="match status" value="1"/>
</dbReference>
<keyword evidence="1" id="KW-1133">Transmembrane helix</keyword>
<dbReference type="Proteomes" id="UP000243255">
    <property type="component" value="Unassembled WGS sequence"/>
</dbReference>
<proteinExistence type="predicted"/>
<evidence type="ECO:0000313" key="3">
    <source>
        <dbReference type="Proteomes" id="UP000243255"/>
    </source>
</evidence>
<dbReference type="AlphaFoldDB" id="A0A1M5J725"/>
<keyword evidence="1" id="KW-0812">Transmembrane</keyword>
<keyword evidence="3" id="KW-1185">Reference proteome</keyword>